<organism evidence="3 4">
    <name type="scientific">Kribbella flavida (strain DSM 17836 / JCM 10339 / NBRC 14399)</name>
    <dbReference type="NCBI Taxonomy" id="479435"/>
    <lineage>
        <taxon>Bacteria</taxon>
        <taxon>Bacillati</taxon>
        <taxon>Actinomycetota</taxon>
        <taxon>Actinomycetes</taxon>
        <taxon>Propionibacteriales</taxon>
        <taxon>Kribbellaceae</taxon>
        <taxon>Kribbella</taxon>
    </lineage>
</organism>
<feature type="domain" description="Resolvase/invertase-type recombinase catalytic" evidence="1">
    <location>
        <begin position="7"/>
        <end position="155"/>
    </location>
</feature>
<dbReference type="CDD" id="cd00338">
    <property type="entry name" value="Ser_Recombinase"/>
    <property type="match status" value="1"/>
</dbReference>
<reference evidence="4" key="1">
    <citation type="submission" date="2009-09" db="EMBL/GenBank/DDBJ databases">
        <title>The complete genome of Kribbella flavida DSM 17836.</title>
        <authorList>
            <consortium name="US DOE Joint Genome Institute (JGI-PGF)"/>
            <person name="Lucas S."/>
            <person name="Copeland A."/>
            <person name="Lapidus A."/>
            <person name="Glavina del Rio T."/>
            <person name="Dalin E."/>
            <person name="Tice H."/>
            <person name="Bruce D."/>
            <person name="Goodwin L."/>
            <person name="Pitluck S."/>
            <person name="Kyrpides N."/>
            <person name="Mavromatis K."/>
            <person name="Ivanova N."/>
            <person name="Saunders E."/>
            <person name="Brettin T."/>
            <person name="Detter J.C."/>
            <person name="Han C."/>
            <person name="Larimer F."/>
            <person name="Land M."/>
            <person name="Hauser L."/>
            <person name="Markowitz V."/>
            <person name="Cheng J.-F."/>
            <person name="Hugenholtz P."/>
            <person name="Woyke T."/>
            <person name="Wu D."/>
            <person name="Pukall R."/>
            <person name="Klenk H.-P."/>
            <person name="Eisen J.A."/>
        </authorList>
    </citation>
    <scope>NUCLEOTIDE SEQUENCE [LARGE SCALE GENOMIC DNA]</scope>
    <source>
        <strain evidence="4">DSM 17836 / JCM 10339 / NBRC 14399</strain>
    </source>
</reference>
<dbReference type="Proteomes" id="UP000007967">
    <property type="component" value="Chromosome"/>
</dbReference>
<accession>D2PN80</accession>
<dbReference type="Gene3D" id="3.90.1750.20">
    <property type="entry name" value="Putative Large Serine Recombinase, Chain B, Domain 2"/>
    <property type="match status" value="1"/>
</dbReference>
<dbReference type="RefSeq" id="WP_012923118.1">
    <property type="nucleotide sequence ID" value="NC_013729.1"/>
</dbReference>
<dbReference type="KEGG" id="kfl:Kfla_5558"/>
<keyword evidence="4" id="KW-1185">Reference proteome</keyword>
<dbReference type="GO" id="GO:0000150">
    <property type="term" value="F:DNA strand exchange activity"/>
    <property type="evidence" value="ECO:0007669"/>
    <property type="project" value="InterPro"/>
</dbReference>
<dbReference type="STRING" id="479435.Kfla_5558"/>
<dbReference type="eggNOG" id="COG1961">
    <property type="taxonomic scope" value="Bacteria"/>
</dbReference>
<feature type="domain" description="Recombinase" evidence="2">
    <location>
        <begin position="158"/>
        <end position="266"/>
    </location>
</feature>
<dbReference type="PROSITE" id="PS51736">
    <property type="entry name" value="RECOMBINASES_3"/>
    <property type="match status" value="1"/>
</dbReference>
<dbReference type="AlphaFoldDB" id="D2PN80"/>
<dbReference type="InterPro" id="IPR011109">
    <property type="entry name" value="DNA_bind_recombinase_dom"/>
</dbReference>
<dbReference type="InterPro" id="IPR050639">
    <property type="entry name" value="SSR_resolvase"/>
</dbReference>
<dbReference type="PROSITE" id="PS51737">
    <property type="entry name" value="RECOMBINASE_DNA_BIND"/>
    <property type="match status" value="1"/>
</dbReference>
<proteinExistence type="predicted"/>
<reference evidence="3 4" key="2">
    <citation type="journal article" date="2010" name="Stand. Genomic Sci.">
        <title>Complete genome sequence of Kribbella flavida type strain (IFO 14399).</title>
        <authorList>
            <person name="Pukall R."/>
            <person name="Lapidus A."/>
            <person name="Glavina Del Rio T."/>
            <person name="Copeland A."/>
            <person name="Tice H."/>
            <person name="Cheng J.-F."/>
            <person name="Lucas S."/>
            <person name="Chen F."/>
            <person name="Nolan M."/>
            <person name="LaButti K."/>
            <person name="Pati A."/>
            <person name="Ivanova N."/>
            <person name="Mavrommatis K."/>
            <person name="Mikhailova N."/>
            <person name="Pitluck S."/>
            <person name="Bruce D."/>
            <person name="Goodwin L."/>
            <person name="Land M."/>
            <person name="Hauser L."/>
            <person name="Chang Y.-J."/>
            <person name="Jeffries C.D."/>
            <person name="Chen A."/>
            <person name="Palaniappan K."/>
            <person name="Chain P."/>
            <person name="Rohde M."/>
            <person name="Goeker M."/>
            <person name="Bristow J."/>
            <person name="Eisen J.A."/>
            <person name="Markowitz V."/>
            <person name="Hugenholtz P."/>
            <person name="Kyrpides N.C."/>
            <person name="Klenk H.-P."/>
            <person name="Brettin T."/>
        </authorList>
    </citation>
    <scope>NUCLEOTIDE SEQUENCE [LARGE SCALE GENOMIC DNA]</scope>
    <source>
        <strain evidence="4">DSM 17836 / JCM 10339 / NBRC 14399</strain>
    </source>
</reference>
<gene>
    <name evidence="3" type="ordered locus">Kfla_5558</name>
</gene>
<dbReference type="PANTHER" id="PTHR30461:SF23">
    <property type="entry name" value="DNA RECOMBINASE-RELATED"/>
    <property type="match status" value="1"/>
</dbReference>
<evidence type="ECO:0000259" key="2">
    <source>
        <dbReference type="PROSITE" id="PS51737"/>
    </source>
</evidence>
<dbReference type="InterPro" id="IPR036162">
    <property type="entry name" value="Resolvase-like_N_sf"/>
</dbReference>
<dbReference type="EMBL" id="CP001736">
    <property type="protein sequence ID" value="ADB34564.1"/>
    <property type="molecule type" value="Genomic_DNA"/>
</dbReference>
<protein>
    <submittedName>
        <fullName evidence="3">Recombinase</fullName>
    </submittedName>
</protein>
<dbReference type="Gene3D" id="3.40.50.1390">
    <property type="entry name" value="Resolvase, N-terminal catalytic domain"/>
    <property type="match status" value="1"/>
</dbReference>
<dbReference type="Pfam" id="PF00239">
    <property type="entry name" value="Resolvase"/>
    <property type="match status" value="1"/>
</dbReference>
<dbReference type="SUPFAM" id="SSF53041">
    <property type="entry name" value="Resolvase-like"/>
    <property type="match status" value="1"/>
</dbReference>
<dbReference type="GO" id="GO:0003677">
    <property type="term" value="F:DNA binding"/>
    <property type="evidence" value="ECO:0007669"/>
    <property type="project" value="InterPro"/>
</dbReference>
<dbReference type="Pfam" id="PF07508">
    <property type="entry name" value="Recombinase"/>
    <property type="match status" value="1"/>
</dbReference>
<evidence type="ECO:0000313" key="4">
    <source>
        <dbReference type="Proteomes" id="UP000007967"/>
    </source>
</evidence>
<name>D2PN80_KRIFD</name>
<dbReference type="InterPro" id="IPR038109">
    <property type="entry name" value="DNA_bind_recomb_sf"/>
</dbReference>
<evidence type="ECO:0000313" key="3">
    <source>
        <dbReference type="EMBL" id="ADB34564.1"/>
    </source>
</evidence>
<dbReference type="HOGENOM" id="CLU_010686_18_18_11"/>
<evidence type="ECO:0000259" key="1">
    <source>
        <dbReference type="PROSITE" id="PS51736"/>
    </source>
</evidence>
<sequence length="459" mass="50578">MSAAQKRAALYLRISLDATGEMLAVERQREDCLKLCHDRGWSVVAEFVDNSISASDARKKRPGYDALASAYDAGGFDALVCWDLDRLTRQPRQLEDWIDRARSGGLVIVTANGEADLSTDGGMLFARIKLAVARGEVDRKSARQTRALQQRADLGKPPLGVRLTGYTSKGVVIEDEARIVRRIFQEFINGESLKGIAGRLQADGIETRRGGRWNSSSIATILRNPRYAGLAIYKGQATGKQGQWEPLISEDQFALVQSRLADPRRKTNKVGTHRRHLGSGLFLCCVCGSRIYAWSGDRYRCPNTCLVRSIAPVDRYVNAVIRARLGLTDVLARMRKAPAESAAPLEAEARELRARLERIEGDYDAGHIDGRRYSAATDKVRIELQAIERKLAVISGDAPLVDLLNRPDPAAAFDNLTLMAQRTVLDSLMTVVLRPGKHGSRTFDPATVPILWNGATTLA</sequence>
<dbReference type="PANTHER" id="PTHR30461">
    <property type="entry name" value="DNA-INVERTASE FROM LAMBDOID PROPHAGE"/>
    <property type="match status" value="1"/>
</dbReference>
<dbReference type="InterPro" id="IPR006119">
    <property type="entry name" value="Resolv_N"/>
</dbReference>
<dbReference type="SMART" id="SM00857">
    <property type="entry name" value="Resolvase"/>
    <property type="match status" value="1"/>
</dbReference>